<name>A0ABN8P9Y6_9CNID</name>
<evidence type="ECO:0000313" key="2">
    <source>
        <dbReference type="Proteomes" id="UP001159405"/>
    </source>
</evidence>
<evidence type="ECO:0000313" key="1">
    <source>
        <dbReference type="EMBL" id="CAH3138062.1"/>
    </source>
</evidence>
<keyword evidence="2" id="KW-1185">Reference proteome</keyword>
<comment type="caution">
    <text evidence="1">The sequence shown here is derived from an EMBL/GenBank/DDBJ whole genome shotgun (WGS) entry which is preliminary data.</text>
</comment>
<organism evidence="1 2">
    <name type="scientific">Porites lobata</name>
    <dbReference type="NCBI Taxonomy" id="104759"/>
    <lineage>
        <taxon>Eukaryota</taxon>
        <taxon>Metazoa</taxon>
        <taxon>Cnidaria</taxon>
        <taxon>Anthozoa</taxon>
        <taxon>Hexacorallia</taxon>
        <taxon>Scleractinia</taxon>
        <taxon>Fungiina</taxon>
        <taxon>Poritidae</taxon>
        <taxon>Porites</taxon>
    </lineage>
</organism>
<gene>
    <name evidence="1" type="ORF">PLOB_00039935</name>
</gene>
<dbReference type="EMBL" id="CALNXK010000060">
    <property type="protein sequence ID" value="CAH3138062.1"/>
    <property type="molecule type" value="Genomic_DNA"/>
</dbReference>
<sequence>MPNCNHEEADTSIVVHVPHALQQGLTTVQVRTVDTDVVVVLIGVFHMLLLSQPKADICVPFGVGKNYRLYSISALSTSLGTKRSQARDFWMRHNLCFLGKRKENFCKIERLIVLVYDKTSTSLSINQTRRELFCLKNVTMESL</sequence>
<proteinExistence type="predicted"/>
<reference evidence="1 2" key="1">
    <citation type="submission" date="2022-05" db="EMBL/GenBank/DDBJ databases">
        <authorList>
            <consortium name="Genoscope - CEA"/>
            <person name="William W."/>
        </authorList>
    </citation>
    <scope>NUCLEOTIDE SEQUENCE [LARGE SCALE GENOMIC DNA]</scope>
</reference>
<feature type="non-terminal residue" evidence="1">
    <location>
        <position position="143"/>
    </location>
</feature>
<dbReference type="Proteomes" id="UP001159405">
    <property type="component" value="Unassembled WGS sequence"/>
</dbReference>
<accession>A0ABN8P9Y6</accession>
<protein>
    <submittedName>
        <fullName evidence="1">Uncharacterized protein</fullName>
    </submittedName>
</protein>